<reference evidence="1 2" key="1">
    <citation type="journal article" date="2011" name="PLoS Pathog.">
        <title>Endophytic Life Strategies Decoded by Genome and Transcriptome Analyses of the Mutualistic Root Symbiont Piriformospora indica.</title>
        <authorList>
            <person name="Zuccaro A."/>
            <person name="Lahrmann U."/>
            <person name="Guldener U."/>
            <person name="Langen G."/>
            <person name="Pfiffi S."/>
            <person name="Biedenkopf D."/>
            <person name="Wong P."/>
            <person name="Samans B."/>
            <person name="Grimm C."/>
            <person name="Basiewicz M."/>
            <person name="Murat C."/>
            <person name="Martin F."/>
            <person name="Kogel K.H."/>
        </authorList>
    </citation>
    <scope>NUCLEOTIDE SEQUENCE [LARGE SCALE GENOMIC DNA]</scope>
    <source>
        <strain evidence="1 2">DSM 11827</strain>
    </source>
</reference>
<dbReference type="InParanoid" id="G4U081"/>
<organism evidence="1 2">
    <name type="scientific">Serendipita indica (strain DSM 11827)</name>
    <name type="common">Root endophyte fungus</name>
    <name type="synonym">Piriformospora indica</name>
    <dbReference type="NCBI Taxonomy" id="1109443"/>
    <lineage>
        <taxon>Eukaryota</taxon>
        <taxon>Fungi</taxon>
        <taxon>Dikarya</taxon>
        <taxon>Basidiomycota</taxon>
        <taxon>Agaricomycotina</taxon>
        <taxon>Agaricomycetes</taxon>
        <taxon>Sebacinales</taxon>
        <taxon>Serendipitaceae</taxon>
        <taxon>Serendipita</taxon>
    </lineage>
</organism>
<comment type="caution">
    <text evidence="1">The sequence shown here is derived from an EMBL/GenBank/DDBJ whole genome shotgun (WGS) entry which is preliminary data.</text>
</comment>
<gene>
    <name evidence="1" type="ORF">PIIN_10957</name>
</gene>
<sequence length="96" mass="10781">MFISSLGPQIPPLDCTLPNGLTFIATSRGDYCDIGDIGVASIIRRQISAIGLMVATLFTSRHESYSLDRPLLEQEYIQEARVEKVKKKNYYNEISI</sequence>
<protein>
    <submittedName>
        <fullName evidence="1">Uncharacterized protein</fullName>
    </submittedName>
</protein>
<proteinExistence type="predicted"/>
<dbReference type="HOGENOM" id="CLU_2360512_0_0_1"/>
<dbReference type="EMBL" id="CAFZ01001154">
    <property type="protein sequence ID" value="CCA76974.1"/>
    <property type="molecule type" value="Genomic_DNA"/>
</dbReference>
<evidence type="ECO:0000313" key="1">
    <source>
        <dbReference type="EMBL" id="CCA76974.1"/>
    </source>
</evidence>
<name>G4U081_SERID</name>
<dbReference type="Proteomes" id="UP000007148">
    <property type="component" value="Unassembled WGS sequence"/>
</dbReference>
<evidence type="ECO:0000313" key="2">
    <source>
        <dbReference type="Proteomes" id="UP000007148"/>
    </source>
</evidence>
<dbReference type="AlphaFoldDB" id="G4U081"/>
<keyword evidence="2" id="KW-1185">Reference proteome</keyword>
<accession>G4U081</accession>